<evidence type="ECO:0000313" key="3">
    <source>
        <dbReference type="Proteomes" id="UP000322814"/>
    </source>
</evidence>
<gene>
    <name evidence="2" type="ORF">EPJ78_01230</name>
</gene>
<sequence>MKLSKKCQKAQTKFILKIVLLIFTISTLLFPQTLSESQRNNLEAQLKRQAGKKTIVVEFYAPSNYTAQAYGRYIGAWIARNGYEIKNEDADGVGNFKITLYKPSKEELEQRRIAADKERKEIAKKREQEAKLKSKKEAEEREKIFAEDPIAAFSYAIYTSDIEMFKKYYYPYKEEIKKGRVYGAKDEIEKLKRYMEEARTSDRSAYDREEEIKEYQKKIEWQEKIIAAGDTNIFYPIKLVENNYYIDKYYRTINSAVYKKYDGSFKYPPPIYSDSDGYGKLPDILNILWKANDKFFYDAIEFLEKDGTFLWSYVYLLDIEPLSGLYNSYGKNNIIIYDDNIVIKHKDIDRLCYIIKKSTSVYFLLSEKYYYLGWFDYYVNLIPAIFSAIFNCKFENEEDALKIYNAFLYRYEKYKTWTDKYLPNYKSSLEEAFKNRKKS</sequence>
<comment type="caution">
    <text evidence="2">The sequence shown here is derived from an EMBL/GenBank/DDBJ whole genome shotgun (WGS) entry which is preliminary data.</text>
</comment>
<dbReference type="EMBL" id="SAYB01000002">
    <property type="protein sequence ID" value="TXJ39296.1"/>
    <property type="molecule type" value="Genomic_DNA"/>
</dbReference>
<evidence type="ECO:0000256" key="1">
    <source>
        <dbReference type="SAM" id="Coils"/>
    </source>
</evidence>
<dbReference type="RefSeq" id="WP_147770242.1">
    <property type="nucleotide sequence ID" value="NZ_SAYB01000002.1"/>
</dbReference>
<keyword evidence="1" id="KW-0175">Coiled coil</keyword>
<dbReference type="AlphaFoldDB" id="A0A5C8ENC9"/>
<reference evidence="2 3" key="1">
    <citation type="journal article" date="1992" name="Lakartidningen">
        <title>[Penicillin V and not amoxicillin is the first choice preparation in acute otitis].</title>
        <authorList>
            <person name="Kamme C."/>
            <person name="Lundgren K."/>
            <person name="Prellner K."/>
        </authorList>
    </citation>
    <scope>NUCLEOTIDE SEQUENCE [LARGE SCALE GENOMIC DNA]</scope>
    <source>
        <strain evidence="2 3">PC4580III</strain>
    </source>
</reference>
<protein>
    <submittedName>
        <fullName evidence="2">Uncharacterized protein</fullName>
    </submittedName>
</protein>
<proteinExistence type="predicted"/>
<accession>A0A5C8ENC9</accession>
<name>A0A5C8ENC9_9SPIR</name>
<dbReference type="Proteomes" id="UP000322814">
    <property type="component" value="Unassembled WGS sequence"/>
</dbReference>
<evidence type="ECO:0000313" key="2">
    <source>
        <dbReference type="EMBL" id="TXJ39296.1"/>
    </source>
</evidence>
<organism evidence="2 3">
    <name type="scientific">Brachyspira aalborgi</name>
    <dbReference type="NCBI Taxonomy" id="29522"/>
    <lineage>
        <taxon>Bacteria</taxon>
        <taxon>Pseudomonadati</taxon>
        <taxon>Spirochaetota</taxon>
        <taxon>Spirochaetia</taxon>
        <taxon>Brachyspirales</taxon>
        <taxon>Brachyspiraceae</taxon>
        <taxon>Brachyspira</taxon>
    </lineage>
</organism>
<feature type="coiled-coil region" evidence="1">
    <location>
        <begin position="105"/>
        <end position="142"/>
    </location>
</feature>